<reference evidence="3" key="1">
    <citation type="submission" date="2018-05" db="EMBL/GenBank/DDBJ databases">
        <authorList>
            <person name="Lanie J.A."/>
            <person name="Ng W.-L."/>
            <person name="Kazmierczak K.M."/>
            <person name="Andrzejewski T.M."/>
            <person name="Davidsen T.M."/>
            <person name="Wayne K.J."/>
            <person name="Tettelin H."/>
            <person name="Glass J.I."/>
            <person name="Rusch D."/>
            <person name="Podicherti R."/>
            <person name="Tsui H.-C.T."/>
            <person name="Winkler M.E."/>
        </authorList>
    </citation>
    <scope>NUCLEOTIDE SEQUENCE</scope>
</reference>
<feature type="non-terminal residue" evidence="3">
    <location>
        <position position="251"/>
    </location>
</feature>
<dbReference type="AlphaFoldDB" id="A0A382P1A5"/>
<accession>A0A382P1A5</accession>
<dbReference type="Pfam" id="PF00534">
    <property type="entry name" value="Glycos_transf_1"/>
    <property type="match status" value="1"/>
</dbReference>
<evidence type="ECO:0000256" key="1">
    <source>
        <dbReference type="SAM" id="Phobius"/>
    </source>
</evidence>
<dbReference type="SUPFAM" id="SSF53756">
    <property type="entry name" value="UDP-Glycosyltransferase/glycogen phosphorylase"/>
    <property type="match status" value="1"/>
</dbReference>
<dbReference type="EMBL" id="UINC01104148">
    <property type="protein sequence ID" value="SVC67086.1"/>
    <property type="molecule type" value="Genomic_DNA"/>
</dbReference>
<sequence>MLSSHGLTPTVMETLVLKLKNQEKIKAASNKKNVIVRFLHMNYVFWKYSKCTVLIFIDVFSTKAFFFAFFFGFFSYLLRIPYIPILRGGDLSKRIKKSPGLSRFLFRKSANNVVPSLFFKSKFAQNNFRTKYIPNFIEFDQYPFQQRKSSRPKLLWVRAFHEIYNPKMAVFVLYDLLKGNPNAGLTMVGPDKDGSQKLCMDLADDLGIAKQITFTGLLPKKEWISLADESDIFINTTHVDNMPVSIIEAMA</sequence>
<keyword evidence="1" id="KW-0812">Transmembrane</keyword>
<proteinExistence type="predicted"/>
<evidence type="ECO:0000313" key="3">
    <source>
        <dbReference type="EMBL" id="SVC67086.1"/>
    </source>
</evidence>
<dbReference type="Gene3D" id="3.40.50.2000">
    <property type="entry name" value="Glycogen Phosphorylase B"/>
    <property type="match status" value="2"/>
</dbReference>
<organism evidence="3">
    <name type="scientific">marine metagenome</name>
    <dbReference type="NCBI Taxonomy" id="408172"/>
    <lineage>
        <taxon>unclassified sequences</taxon>
        <taxon>metagenomes</taxon>
        <taxon>ecological metagenomes</taxon>
    </lineage>
</organism>
<evidence type="ECO:0000259" key="2">
    <source>
        <dbReference type="Pfam" id="PF00534"/>
    </source>
</evidence>
<feature type="domain" description="Glycosyl transferase family 1" evidence="2">
    <location>
        <begin position="144"/>
        <end position="251"/>
    </location>
</feature>
<gene>
    <name evidence="3" type="ORF">METZ01_LOCUS319940</name>
</gene>
<dbReference type="GO" id="GO:0016757">
    <property type="term" value="F:glycosyltransferase activity"/>
    <property type="evidence" value="ECO:0007669"/>
    <property type="project" value="InterPro"/>
</dbReference>
<dbReference type="InterPro" id="IPR001296">
    <property type="entry name" value="Glyco_trans_1"/>
</dbReference>
<name>A0A382P1A5_9ZZZZ</name>
<keyword evidence="1" id="KW-0472">Membrane</keyword>
<keyword evidence="1" id="KW-1133">Transmembrane helix</keyword>
<protein>
    <recommendedName>
        <fullName evidence="2">Glycosyl transferase family 1 domain-containing protein</fullName>
    </recommendedName>
</protein>
<feature type="transmembrane region" description="Helical" evidence="1">
    <location>
        <begin position="53"/>
        <end position="78"/>
    </location>
</feature>